<dbReference type="EMBL" id="SUNJ01001259">
    <property type="protein sequence ID" value="TPP66933.1"/>
    <property type="molecule type" value="Genomic_DNA"/>
</dbReference>
<accession>A0A504YZM4</accession>
<organism evidence="1 2">
    <name type="scientific">Fasciola gigantica</name>
    <name type="common">Giant liver fluke</name>
    <dbReference type="NCBI Taxonomy" id="46835"/>
    <lineage>
        <taxon>Eukaryota</taxon>
        <taxon>Metazoa</taxon>
        <taxon>Spiralia</taxon>
        <taxon>Lophotrochozoa</taxon>
        <taxon>Platyhelminthes</taxon>
        <taxon>Trematoda</taxon>
        <taxon>Digenea</taxon>
        <taxon>Plagiorchiida</taxon>
        <taxon>Echinostomata</taxon>
        <taxon>Echinostomatoidea</taxon>
        <taxon>Fasciolidae</taxon>
        <taxon>Fasciola</taxon>
    </lineage>
</organism>
<name>A0A504YZM4_FASGI</name>
<dbReference type="AlphaFoldDB" id="A0A504YZM4"/>
<protein>
    <submittedName>
        <fullName evidence="1">Uncharacterized protein</fullName>
    </submittedName>
</protein>
<evidence type="ECO:0000313" key="1">
    <source>
        <dbReference type="EMBL" id="TPP66933.1"/>
    </source>
</evidence>
<comment type="caution">
    <text evidence="1">The sequence shown here is derived from an EMBL/GenBank/DDBJ whole genome shotgun (WGS) entry which is preliminary data.</text>
</comment>
<gene>
    <name evidence="1" type="ORF">FGIG_09564</name>
</gene>
<sequence>MLTTFIVIPLSYTPPFAQELTGLRLRHKIVITIIFVRSICDKLPASSHPLFACLRRVGLCTEYCISIAYSVWIALRPILFGSIRNRIHIYANHIVHVDFHDSSSSLQILRLTALIVCCCSHVH</sequence>
<proteinExistence type="predicted"/>
<evidence type="ECO:0000313" key="2">
    <source>
        <dbReference type="Proteomes" id="UP000316759"/>
    </source>
</evidence>
<reference evidence="1 2" key="1">
    <citation type="submission" date="2019-04" db="EMBL/GenBank/DDBJ databases">
        <title>Annotation for the trematode Fasciola gigantica.</title>
        <authorList>
            <person name="Choi Y.-J."/>
        </authorList>
    </citation>
    <scope>NUCLEOTIDE SEQUENCE [LARGE SCALE GENOMIC DNA]</scope>
    <source>
        <strain evidence="1">Uganda_cow_1</strain>
    </source>
</reference>
<keyword evidence="2" id="KW-1185">Reference proteome</keyword>
<dbReference type="Proteomes" id="UP000316759">
    <property type="component" value="Unassembled WGS sequence"/>
</dbReference>